<dbReference type="EMBL" id="BAAFSV010000003">
    <property type="protein sequence ID" value="GAB1315535.1"/>
    <property type="molecule type" value="Genomic_DNA"/>
</dbReference>
<keyword evidence="2" id="KW-1185">Reference proteome</keyword>
<dbReference type="RefSeq" id="XP_070917266.1">
    <property type="nucleotide sequence ID" value="XM_071061165.1"/>
</dbReference>
<evidence type="ECO:0000313" key="2">
    <source>
        <dbReference type="Proteomes" id="UP001628179"/>
    </source>
</evidence>
<comment type="caution">
    <text evidence="1">The sequence shown here is derived from an EMBL/GenBank/DDBJ whole genome shotgun (WGS) entry which is preliminary data.</text>
</comment>
<proteinExistence type="predicted"/>
<evidence type="ECO:0000313" key="1">
    <source>
        <dbReference type="EMBL" id="GAB1315535.1"/>
    </source>
</evidence>
<dbReference type="GeneID" id="98176488"/>
<dbReference type="PANTHER" id="PTHR33112:SF16">
    <property type="entry name" value="HETEROKARYON INCOMPATIBILITY DOMAIN-CONTAINING PROTEIN"/>
    <property type="match status" value="1"/>
</dbReference>
<gene>
    <name evidence="1" type="ORF">MFIFM68171_05745</name>
</gene>
<dbReference type="Proteomes" id="UP001628179">
    <property type="component" value="Unassembled WGS sequence"/>
</dbReference>
<reference evidence="1 2" key="1">
    <citation type="submission" date="2024-09" db="EMBL/GenBank/DDBJ databases">
        <title>Itraconazole resistance in Madurella fahalii resulting from another homologue of gene encoding cytochrome P450 14-alpha sterol demethylase (CYP51).</title>
        <authorList>
            <person name="Yoshioka I."/>
            <person name="Fahal A.H."/>
            <person name="Kaneko S."/>
            <person name="Yaguchi T."/>
        </authorList>
    </citation>
    <scope>NUCLEOTIDE SEQUENCE [LARGE SCALE GENOMIC DNA]</scope>
    <source>
        <strain evidence="1 2">IFM 68171</strain>
    </source>
</reference>
<sequence>MVGGRFAKQSFWQGIEWDKEKKAFRPKSKAVTWSMIVQEYFSHDITYQQDKLPAIAGMAKKFRQLGQDSKYFAGLWENTFVENLMCQASSWSANMPRSAEWMAPTWSWASVGAGVRYFGQYPVCLEVSSRIKLLDAFCEPVHEDDTMNLKSASMTINGPTFTASVQRHNSDNGQAEYGLEKDGVKSGKFHVDYDLSEPGAFQVNSGSLVLCMEAGDVTIYDDDGFGMHALVFRKLSSGNYDRIGVVEWDEDIRKVSNIAEIATIVVV</sequence>
<name>A0ABQ0GCX3_9PEZI</name>
<protein>
    <submittedName>
        <fullName evidence="1">Uncharacterized protein</fullName>
    </submittedName>
</protein>
<organism evidence="1 2">
    <name type="scientific">Madurella fahalii</name>
    <dbReference type="NCBI Taxonomy" id="1157608"/>
    <lineage>
        <taxon>Eukaryota</taxon>
        <taxon>Fungi</taxon>
        <taxon>Dikarya</taxon>
        <taxon>Ascomycota</taxon>
        <taxon>Pezizomycotina</taxon>
        <taxon>Sordariomycetes</taxon>
        <taxon>Sordariomycetidae</taxon>
        <taxon>Sordariales</taxon>
        <taxon>Sordariales incertae sedis</taxon>
        <taxon>Madurella</taxon>
    </lineage>
</organism>
<accession>A0ABQ0GCX3</accession>
<dbReference type="PANTHER" id="PTHR33112">
    <property type="entry name" value="DOMAIN PROTEIN, PUTATIVE-RELATED"/>
    <property type="match status" value="1"/>
</dbReference>